<evidence type="ECO:0000313" key="1">
    <source>
        <dbReference type="EMBL" id="TNV87915.1"/>
    </source>
</evidence>
<organism evidence="1 2">
    <name type="scientific">Halteria grandinella</name>
    <dbReference type="NCBI Taxonomy" id="5974"/>
    <lineage>
        <taxon>Eukaryota</taxon>
        <taxon>Sar</taxon>
        <taxon>Alveolata</taxon>
        <taxon>Ciliophora</taxon>
        <taxon>Intramacronucleata</taxon>
        <taxon>Spirotrichea</taxon>
        <taxon>Stichotrichia</taxon>
        <taxon>Sporadotrichida</taxon>
        <taxon>Halteriidae</taxon>
        <taxon>Halteria</taxon>
    </lineage>
</organism>
<comment type="caution">
    <text evidence="1">The sequence shown here is derived from an EMBL/GenBank/DDBJ whole genome shotgun (WGS) entry which is preliminary data.</text>
</comment>
<evidence type="ECO:0000313" key="2">
    <source>
        <dbReference type="Proteomes" id="UP000785679"/>
    </source>
</evidence>
<dbReference type="AlphaFoldDB" id="A0A8J8P8D9"/>
<reference evidence="1" key="1">
    <citation type="submission" date="2019-06" db="EMBL/GenBank/DDBJ databases">
        <authorList>
            <person name="Zheng W."/>
        </authorList>
    </citation>
    <scope>NUCLEOTIDE SEQUENCE</scope>
    <source>
        <strain evidence="1">QDHG01</strain>
    </source>
</reference>
<accession>A0A8J8P8D9</accession>
<sequence length="124" mass="14734">MQTLFQLSVLQMKKHWSINAKQLKKYKRLNQICKSDRYSFYPQGANRPILSKIYKQIRHQHRVRGITCKTNLIQSRICKNFPNILVITQEIRKTCISQSPQKYKSQLFSPSDNFIHAHTNSQQQ</sequence>
<keyword evidence="2" id="KW-1185">Reference proteome</keyword>
<dbReference type="EMBL" id="RRYP01000150">
    <property type="protein sequence ID" value="TNV87915.1"/>
    <property type="molecule type" value="Genomic_DNA"/>
</dbReference>
<name>A0A8J8P8D9_HALGN</name>
<proteinExistence type="predicted"/>
<gene>
    <name evidence="1" type="ORF">FGO68_gene8249</name>
</gene>
<protein>
    <submittedName>
        <fullName evidence="1">Uncharacterized protein</fullName>
    </submittedName>
</protein>
<dbReference type="Proteomes" id="UP000785679">
    <property type="component" value="Unassembled WGS sequence"/>
</dbReference>